<evidence type="ECO:0000313" key="2">
    <source>
        <dbReference type="EMBL" id="SPP79221.1"/>
    </source>
</evidence>
<dbReference type="OrthoDB" id="2129233at2759"/>
<proteinExistence type="predicted"/>
<feature type="compositionally biased region" description="Low complexity" evidence="1">
    <location>
        <begin position="173"/>
        <end position="185"/>
    </location>
</feature>
<protein>
    <submittedName>
        <fullName evidence="2">Blast:Probable G-protein coupled receptor CG31760</fullName>
    </submittedName>
</protein>
<dbReference type="EMBL" id="OUUW01000004">
    <property type="protein sequence ID" value="SPP79221.1"/>
    <property type="molecule type" value="Genomic_DNA"/>
</dbReference>
<name>A0A3B0K2I8_DROGU</name>
<dbReference type="Proteomes" id="UP000268350">
    <property type="component" value="Unassembled WGS sequence"/>
</dbReference>
<dbReference type="AlphaFoldDB" id="A0A3B0K2I8"/>
<feature type="region of interest" description="Disordered" evidence="1">
    <location>
        <begin position="161"/>
        <end position="196"/>
    </location>
</feature>
<organism evidence="2 3">
    <name type="scientific">Drosophila guanche</name>
    <name type="common">Fruit fly</name>
    <dbReference type="NCBI Taxonomy" id="7266"/>
    <lineage>
        <taxon>Eukaryota</taxon>
        <taxon>Metazoa</taxon>
        <taxon>Ecdysozoa</taxon>
        <taxon>Arthropoda</taxon>
        <taxon>Hexapoda</taxon>
        <taxon>Insecta</taxon>
        <taxon>Pterygota</taxon>
        <taxon>Neoptera</taxon>
        <taxon>Endopterygota</taxon>
        <taxon>Diptera</taxon>
        <taxon>Brachycera</taxon>
        <taxon>Muscomorpha</taxon>
        <taxon>Ephydroidea</taxon>
        <taxon>Drosophilidae</taxon>
        <taxon>Drosophila</taxon>
        <taxon>Sophophora</taxon>
    </lineage>
</organism>
<feature type="region of interest" description="Disordered" evidence="1">
    <location>
        <begin position="1"/>
        <end position="25"/>
    </location>
</feature>
<reference evidence="3" key="1">
    <citation type="submission" date="2018-01" db="EMBL/GenBank/DDBJ databases">
        <authorList>
            <person name="Alioto T."/>
            <person name="Alioto T."/>
        </authorList>
    </citation>
    <scope>NUCLEOTIDE SEQUENCE [LARGE SCALE GENOMIC DNA]</scope>
</reference>
<gene>
    <name evidence="2" type="ORF">DGUA_6G012030</name>
</gene>
<accession>A0A3B0K2I8</accession>
<sequence length="196" mass="21388">MPKMTMDTTTTTTTTTGDDGQPGPEEAELLRQFRRLFAPILDDSLQLYYKLNEPDGLDTEHIRIHQTVAQLNELTSSEEETIVTQVNSPSPSPSPSPPVDVELLLPLSSCSSTSSSSLYAIHTPSPAHPSGLLLQPQYLDSPTLLQSCSESRTITEQVQLHNPPQQLNEDENNTSCSLSSNLTDSKTLDGRTPIVV</sequence>
<evidence type="ECO:0000313" key="3">
    <source>
        <dbReference type="Proteomes" id="UP000268350"/>
    </source>
</evidence>
<dbReference type="OMA" id="TEMVEVH"/>
<evidence type="ECO:0000256" key="1">
    <source>
        <dbReference type="SAM" id="MobiDB-lite"/>
    </source>
</evidence>
<feature type="compositionally biased region" description="Low complexity" evidence="1">
    <location>
        <begin position="1"/>
        <end position="19"/>
    </location>
</feature>
<keyword evidence="2" id="KW-0675">Receptor</keyword>
<keyword evidence="3" id="KW-1185">Reference proteome</keyword>